<feature type="region of interest" description="Disordered" evidence="4">
    <location>
        <begin position="235"/>
        <end position="264"/>
    </location>
</feature>
<proteinExistence type="predicted"/>
<dbReference type="CDD" id="cd00090">
    <property type="entry name" value="HTH_ARSR"/>
    <property type="match status" value="1"/>
</dbReference>
<evidence type="ECO:0000313" key="6">
    <source>
        <dbReference type="EMBL" id="GAA2701554.1"/>
    </source>
</evidence>
<evidence type="ECO:0000259" key="5">
    <source>
        <dbReference type="SMART" id="SM00418"/>
    </source>
</evidence>
<name>A0ABN3TFD0_9ACTN</name>
<dbReference type="InterPro" id="IPR000835">
    <property type="entry name" value="HTH_MarR-typ"/>
</dbReference>
<dbReference type="SMART" id="SM00418">
    <property type="entry name" value="HTH_ARSR"/>
    <property type="match status" value="1"/>
</dbReference>
<sequence length="340" mass="36212">MGEGLGGTVVYRIHFTLEDLARTRVAEPPPLLELSAALRTLRERGHPVRFGAWRHAVRDALDPRARMVLELVPPGGWAPTFLTSSAHGSAQELLERVRATPRAVVRADLAHVAEWQPLPRWAHRLPDDAALLGRLCDALEHVHAVLLAPYWAHVTAVAGTDRGLRTRQAIGGGMDRMLASLHPRRIRWNPPVLEIAMLSGLDGDLHLGGRGLLLVPSVFGAAAPAVDIDAEPQPVLRYPTGTEQSPGPLPGAAAPPGSVPGRARSPLASLLGRTRAAVLSAIAENPGCSTKELAALLGIAPPSASEHATTLREARLIDTVRDRNTVLHSPTALGITLLGH</sequence>
<protein>
    <submittedName>
        <fullName evidence="6">Winged helix-turn-helix domain-containing protein</fullName>
    </submittedName>
</protein>
<dbReference type="InterPro" id="IPR011991">
    <property type="entry name" value="ArsR-like_HTH"/>
</dbReference>
<dbReference type="SUPFAM" id="SSF46785">
    <property type="entry name" value="Winged helix' DNA-binding domain"/>
    <property type="match status" value="1"/>
</dbReference>
<dbReference type="InterPro" id="IPR036388">
    <property type="entry name" value="WH-like_DNA-bd_sf"/>
</dbReference>
<keyword evidence="2" id="KW-0238">DNA-binding</keyword>
<keyword evidence="7" id="KW-1185">Reference proteome</keyword>
<evidence type="ECO:0000256" key="4">
    <source>
        <dbReference type="SAM" id="MobiDB-lite"/>
    </source>
</evidence>
<dbReference type="RefSeq" id="WP_003974080.1">
    <property type="nucleotide sequence ID" value="NZ_BAAASK010000035.1"/>
</dbReference>
<dbReference type="InterPro" id="IPR036390">
    <property type="entry name" value="WH_DNA-bd_sf"/>
</dbReference>
<dbReference type="InterPro" id="IPR001845">
    <property type="entry name" value="HTH_ArsR_DNA-bd_dom"/>
</dbReference>
<feature type="domain" description="HTH arsR-type" evidence="5">
    <location>
        <begin position="269"/>
        <end position="338"/>
    </location>
</feature>
<gene>
    <name evidence="6" type="ORF">GCM10010310_71230</name>
</gene>
<dbReference type="PANTHER" id="PTHR43132:SF8">
    <property type="entry name" value="HTH-TYPE TRANSCRIPTIONAL REGULATOR KMTR"/>
    <property type="match status" value="1"/>
</dbReference>
<dbReference type="PANTHER" id="PTHR43132">
    <property type="entry name" value="ARSENICAL RESISTANCE OPERON REPRESSOR ARSR-RELATED"/>
    <property type="match status" value="1"/>
</dbReference>
<keyword evidence="3" id="KW-0804">Transcription</keyword>
<dbReference type="EMBL" id="BAAASK010000035">
    <property type="protein sequence ID" value="GAA2701554.1"/>
    <property type="molecule type" value="Genomic_DNA"/>
</dbReference>
<dbReference type="Proteomes" id="UP001499989">
    <property type="component" value="Unassembled WGS sequence"/>
</dbReference>
<accession>A0ABN3TFD0</accession>
<feature type="compositionally biased region" description="Low complexity" evidence="4">
    <location>
        <begin position="250"/>
        <end position="263"/>
    </location>
</feature>
<evidence type="ECO:0000256" key="3">
    <source>
        <dbReference type="ARBA" id="ARBA00023163"/>
    </source>
</evidence>
<evidence type="ECO:0000256" key="2">
    <source>
        <dbReference type="ARBA" id="ARBA00023125"/>
    </source>
</evidence>
<organism evidence="6 7">
    <name type="scientific">Streptomyces violaceolatus</name>
    <dbReference type="NCBI Taxonomy" id="67378"/>
    <lineage>
        <taxon>Bacteria</taxon>
        <taxon>Bacillati</taxon>
        <taxon>Actinomycetota</taxon>
        <taxon>Actinomycetes</taxon>
        <taxon>Kitasatosporales</taxon>
        <taxon>Streptomycetaceae</taxon>
        <taxon>Streptomyces</taxon>
        <taxon>Streptomyces violaceoruber group</taxon>
    </lineage>
</organism>
<keyword evidence="1" id="KW-0805">Transcription regulation</keyword>
<dbReference type="Gene3D" id="1.10.10.10">
    <property type="entry name" value="Winged helix-like DNA-binding domain superfamily/Winged helix DNA-binding domain"/>
    <property type="match status" value="1"/>
</dbReference>
<dbReference type="InterPro" id="IPR051011">
    <property type="entry name" value="Metal_resp_trans_reg"/>
</dbReference>
<dbReference type="Pfam" id="PF12802">
    <property type="entry name" value="MarR_2"/>
    <property type="match status" value="1"/>
</dbReference>
<comment type="caution">
    <text evidence="6">The sequence shown here is derived from an EMBL/GenBank/DDBJ whole genome shotgun (WGS) entry which is preliminary data.</text>
</comment>
<evidence type="ECO:0000313" key="7">
    <source>
        <dbReference type="Proteomes" id="UP001499989"/>
    </source>
</evidence>
<reference evidence="6 7" key="1">
    <citation type="journal article" date="2019" name="Int. J. Syst. Evol. Microbiol.">
        <title>The Global Catalogue of Microorganisms (GCM) 10K type strain sequencing project: providing services to taxonomists for standard genome sequencing and annotation.</title>
        <authorList>
            <consortium name="The Broad Institute Genomics Platform"/>
            <consortium name="The Broad Institute Genome Sequencing Center for Infectious Disease"/>
            <person name="Wu L."/>
            <person name="Ma J."/>
        </authorList>
    </citation>
    <scope>NUCLEOTIDE SEQUENCE [LARGE SCALE GENOMIC DNA]</scope>
    <source>
        <strain evidence="6 7">JCM 4531</strain>
    </source>
</reference>
<evidence type="ECO:0000256" key="1">
    <source>
        <dbReference type="ARBA" id="ARBA00023015"/>
    </source>
</evidence>